<dbReference type="CDD" id="cd04301">
    <property type="entry name" value="NAT_SF"/>
    <property type="match status" value="1"/>
</dbReference>
<evidence type="ECO:0000313" key="3">
    <source>
        <dbReference type="Proteomes" id="UP000006346"/>
    </source>
</evidence>
<dbReference type="GO" id="GO:0016740">
    <property type="term" value="F:transferase activity"/>
    <property type="evidence" value="ECO:0007669"/>
    <property type="project" value="UniProtKB-KW"/>
</dbReference>
<dbReference type="AlphaFoldDB" id="G7WIS8"/>
<evidence type="ECO:0000259" key="1">
    <source>
        <dbReference type="PROSITE" id="PS51729"/>
    </source>
</evidence>
<dbReference type="SUPFAM" id="SSF55729">
    <property type="entry name" value="Acyl-CoA N-acyltransferases (Nat)"/>
    <property type="match status" value="1"/>
</dbReference>
<feature type="domain" description="N-acetyltransferase" evidence="1">
    <location>
        <begin position="2"/>
        <end position="91"/>
    </location>
</feature>
<dbReference type="PANTHER" id="PTHR31435">
    <property type="entry name" value="PROTEIN NATD1"/>
    <property type="match status" value="1"/>
</dbReference>
<protein>
    <submittedName>
        <fullName evidence="2">Putative acetyltransferase</fullName>
    </submittedName>
</protein>
<reference evidence="2 3" key="2">
    <citation type="journal article" date="2012" name="J. Bacteriol.">
        <title>Complete genome sequences of Desulfosporosinus orientis DSM765T, Desulfosporosinus youngiae DSM17734T, Desulfosporosinus meridiei DSM13257T, and Desulfosporosinus acidiphilus DSM22704T.</title>
        <authorList>
            <person name="Pester M."/>
            <person name="Brambilla E."/>
            <person name="Alazard D."/>
            <person name="Rattei T."/>
            <person name="Weinmaier T."/>
            <person name="Han J."/>
            <person name="Lucas S."/>
            <person name="Lapidus A."/>
            <person name="Cheng J.F."/>
            <person name="Goodwin L."/>
            <person name="Pitluck S."/>
            <person name="Peters L."/>
            <person name="Ovchinnikova G."/>
            <person name="Teshima H."/>
            <person name="Detter J.C."/>
            <person name="Han C.S."/>
            <person name="Tapia R."/>
            <person name="Land M.L."/>
            <person name="Hauser L."/>
            <person name="Kyrpides N.C."/>
            <person name="Ivanova N.N."/>
            <person name="Pagani I."/>
            <person name="Huntmann M."/>
            <person name="Wei C.L."/>
            <person name="Davenport K.W."/>
            <person name="Daligault H."/>
            <person name="Chain P.S."/>
            <person name="Chen A."/>
            <person name="Mavromatis K."/>
            <person name="Markowitz V."/>
            <person name="Szeto E."/>
            <person name="Mikhailova N."/>
            <person name="Pati A."/>
            <person name="Wagner M."/>
            <person name="Woyke T."/>
            <person name="Ollivier B."/>
            <person name="Klenk H.P."/>
            <person name="Spring S."/>
            <person name="Loy A."/>
        </authorList>
    </citation>
    <scope>NUCLEOTIDE SEQUENCE [LARGE SCALE GENOMIC DNA]</scope>
    <source>
        <strain evidence="3">ATCC 19365 / DSM 765 / NCIMB 8382 / VKM B-1628</strain>
    </source>
</reference>
<dbReference type="Pfam" id="PF14542">
    <property type="entry name" value="Acetyltransf_CG"/>
    <property type="match status" value="1"/>
</dbReference>
<evidence type="ECO:0000313" key="2">
    <source>
        <dbReference type="EMBL" id="AET69152.1"/>
    </source>
</evidence>
<keyword evidence="3" id="KW-1185">Reference proteome</keyword>
<dbReference type="STRING" id="768706.Desor_3684"/>
<accession>G7WIS8</accession>
<dbReference type="InterPro" id="IPR016181">
    <property type="entry name" value="Acyl_CoA_acyltransferase"/>
</dbReference>
<dbReference type="RefSeq" id="WP_014185960.1">
    <property type="nucleotide sequence ID" value="NC_016584.1"/>
</dbReference>
<dbReference type="OrthoDB" id="9793389at2"/>
<dbReference type="InterPro" id="IPR031165">
    <property type="entry name" value="GNAT_YJDJ"/>
</dbReference>
<dbReference type="PROSITE" id="PS51729">
    <property type="entry name" value="GNAT_YJDJ"/>
    <property type="match status" value="1"/>
</dbReference>
<dbReference type="PATRIC" id="fig|768706.3.peg.3711"/>
<dbReference type="HOGENOM" id="CLU_132888_2_2_9"/>
<dbReference type="PANTHER" id="PTHR31435:SF9">
    <property type="entry name" value="PROTEIN NATD1"/>
    <property type="match status" value="1"/>
</dbReference>
<organism evidence="2 3">
    <name type="scientific">Desulfosporosinus orientis (strain ATCC 19365 / DSM 765 / NCIMB 8382 / VKM B-1628 / Singapore I)</name>
    <name type="common">Desulfotomaculum orientis</name>
    <dbReference type="NCBI Taxonomy" id="768706"/>
    <lineage>
        <taxon>Bacteria</taxon>
        <taxon>Bacillati</taxon>
        <taxon>Bacillota</taxon>
        <taxon>Clostridia</taxon>
        <taxon>Eubacteriales</taxon>
        <taxon>Desulfitobacteriaceae</taxon>
        <taxon>Desulfosporosinus</taxon>
    </lineage>
</organism>
<reference evidence="3" key="1">
    <citation type="submission" date="2011-11" db="EMBL/GenBank/DDBJ databases">
        <title>Complete sequence of Desulfosporosinus orientis DSM 765.</title>
        <authorList>
            <person name="Lucas S."/>
            <person name="Han J."/>
            <person name="Lapidus A."/>
            <person name="Cheng J.-F."/>
            <person name="Goodwin L."/>
            <person name="Pitluck S."/>
            <person name="Peters L."/>
            <person name="Ovchinnikova G."/>
            <person name="Teshima H."/>
            <person name="Detter J.C."/>
            <person name="Han C."/>
            <person name="Tapia R."/>
            <person name="Land M."/>
            <person name="Hauser L."/>
            <person name="Kyrpides N."/>
            <person name="Ivanova N."/>
            <person name="Pagani I."/>
            <person name="Pester M."/>
            <person name="Spring S."/>
            <person name="Ollivier B."/>
            <person name="Rattei T."/>
            <person name="Klenk H.-P."/>
            <person name="Wagner M."/>
            <person name="Loy A."/>
            <person name="Woyke T."/>
        </authorList>
    </citation>
    <scope>NUCLEOTIDE SEQUENCE [LARGE SCALE GENOMIC DNA]</scope>
    <source>
        <strain evidence="3">ATCC 19365 / DSM 765 / NCIMB 8382 / VKM B-1628</strain>
    </source>
</reference>
<dbReference type="KEGG" id="dor:Desor_3684"/>
<gene>
    <name evidence="2" type="ordered locus">Desor_3684</name>
</gene>
<dbReference type="Gene3D" id="3.40.630.30">
    <property type="match status" value="1"/>
</dbReference>
<name>G7WIS8_DESOD</name>
<sequence>MDWHYENGRIYGTDEKGELMCEATFVRKENGEMNIDHTYVNHDLRGQGAAGKMMEAVAEYFRKEGYRTTASCSYANIWLKRHEKQYAEILSETIGEQAAACKIDGKH</sequence>
<dbReference type="Proteomes" id="UP000006346">
    <property type="component" value="Chromosome"/>
</dbReference>
<dbReference type="eggNOG" id="COG2388">
    <property type="taxonomic scope" value="Bacteria"/>
</dbReference>
<keyword evidence="2" id="KW-0808">Transferase</keyword>
<dbReference type="InterPro" id="IPR045057">
    <property type="entry name" value="Gcn5-rel_NAT"/>
</dbReference>
<proteinExistence type="predicted"/>
<dbReference type="EMBL" id="CP003108">
    <property type="protein sequence ID" value="AET69152.1"/>
    <property type="molecule type" value="Genomic_DNA"/>
</dbReference>